<keyword evidence="4 14" id="KW-1133">Transmembrane helix</keyword>
<dbReference type="GeneID" id="100565857"/>
<feature type="transmembrane region" description="Helical" evidence="14">
    <location>
        <begin position="273"/>
        <end position="296"/>
    </location>
</feature>
<evidence type="ECO:0000256" key="13">
    <source>
        <dbReference type="SAM" id="MobiDB-lite"/>
    </source>
</evidence>
<comment type="similarity">
    <text evidence="12">Belongs to the G-protein coupled receptor 1 family.</text>
</comment>
<dbReference type="PANTHER" id="PTHR24225:SF0">
    <property type="entry name" value="N-FORMYL PEPTIDE RECEPTOR 2"/>
    <property type="match status" value="1"/>
</dbReference>
<evidence type="ECO:0000313" key="16">
    <source>
        <dbReference type="Ensembl" id="ENSACAP00000004555.3"/>
    </source>
</evidence>
<feature type="transmembrane region" description="Helical" evidence="14">
    <location>
        <begin position="106"/>
        <end position="128"/>
    </location>
</feature>
<evidence type="ECO:0000256" key="14">
    <source>
        <dbReference type="SAM" id="Phobius"/>
    </source>
</evidence>
<dbReference type="PRINTS" id="PR00237">
    <property type="entry name" value="GPCRRHODOPSN"/>
</dbReference>
<dbReference type="Proteomes" id="UP000001646">
    <property type="component" value="Unplaced"/>
</dbReference>
<keyword evidence="2" id="KW-1003">Cell membrane</keyword>
<dbReference type="InterPro" id="IPR000276">
    <property type="entry name" value="GPCR_Rhodpsn"/>
</dbReference>
<feature type="transmembrane region" description="Helical" evidence="14">
    <location>
        <begin position="200"/>
        <end position="222"/>
    </location>
</feature>
<reference evidence="16" key="2">
    <citation type="submission" date="2025-08" db="UniProtKB">
        <authorList>
            <consortium name="Ensembl"/>
        </authorList>
    </citation>
    <scope>IDENTIFICATION</scope>
</reference>
<evidence type="ECO:0000256" key="11">
    <source>
        <dbReference type="ARBA" id="ARBA00025736"/>
    </source>
</evidence>
<evidence type="ECO:0000256" key="4">
    <source>
        <dbReference type="ARBA" id="ARBA00022989"/>
    </source>
</evidence>
<dbReference type="GeneTree" id="ENSGT01020000230438"/>
<keyword evidence="6 14" id="KW-0472">Membrane</keyword>
<dbReference type="GO" id="GO:0002430">
    <property type="term" value="P:complement receptor mediated signaling pathway"/>
    <property type="evidence" value="ECO:0000318"/>
    <property type="project" value="GO_Central"/>
</dbReference>
<dbReference type="InterPro" id="IPR000826">
    <property type="entry name" value="Formyl_rcpt-rel"/>
</dbReference>
<dbReference type="GO" id="GO:0004982">
    <property type="term" value="F:N-formyl peptide receptor activity"/>
    <property type="evidence" value="ECO:0000318"/>
    <property type="project" value="GO_Central"/>
</dbReference>
<evidence type="ECO:0000256" key="5">
    <source>
        <dbReference type="ARBA" id="ARBA00023040"/>
    </source>
</evidence>
<evidence type="ECO:0000256" key="12">
    <source>
        <dbReference type="RuleBase" id="RU000688"/>
    </source>
</evidence>
<protein>
    <recommendedName>
        <fullName evidence="15">G-protein coupled receptors family 1 profile domain-containing protein</fullName>
    </recommendedName>
</protein>
<feature type="region of interest" description="Disordered" evidence="13">
    <location>
        <begin position="325"/>
        <end position="357"/>
    </location>
</feature>
<evidence type="ECO:0000256" key="2">
    <source>
        <dbReference type="ARBA" id="ARBA00022475"/>
    </source>
</evidence>
<name>H9G9C6_ANOCA</name>
<evidence type="ECO:0000256" key="8">
    <source>
        <dbReference type="ARBA" id="ARBA00023170"/>
    </source>
</evidence>
<dbReference type="Pfam" id="PF00001">
    <property type="entry name" value="7tm_1"/>
    <property type="match status" value="1"/>
</dbReference>
<dbReference type="GO" id="GO:0007200">
    <property type="term" value="P:phospholipase C-activating G protein-coupled receptor signaling pathway"/>
    <property type="evidence" value="ECO:0000318"/>
    <property type="project" value="GO_Central"/>
</dbReference>
<evidence type="ECO:0000256" key="6">
    <source>
        <dbReference type="ARBA" id="ARBA00023136"/>
    </source>
</evidence>
<dbReference type="GO" id="GO:0004875">
    <property type="term" value="F:complement receptor activity"/>
    <property type="evidence" value="ECO:0000318"/>
    <property type="project" value="GO_Central"/>
</dbReference>
<reference evidence="16" key="3">
    <citation type="submission" date="2025-09" db="UniProtKB">
        <authorList>
            <consortium name="Ensembl"/>
        </authorList>
    </citation>
    <scope>IDENTIFICATION</scope>
</reference>
<comment type="similarity">
    <text evidence="11">Belongs to the chemokine-like receptor (CMKLR) family.</text>
</comment>
<dbReference type="GO" id="GO:0005886">
    <property type="term" value="C:plasma membrane"/>
    <property type="evidence" value="ECO:0000318"/>
    <property type="project" value="GO_Central"/>
</dbReference>
<reference evidence="16" key="1">
    <citation type="submission" date="2009-12" db="EMBL/GenBank/DDBJ databases">
        <title>The Genome Sequence of Anolis carolinensis (Green Anole Lizard).</title>
        <authorList>
            <consortium name="The Genome Sequencing Platform"/>
            <person name="Di Palma F."/>
            <person name="Alfoldi J."/>
            <person name="Heiman D."/>
            <person name="Young S."/>
            <person name="Grabherr M."/>
            <person name="Johnson J."/>
            <person name="Lander E.S."/>
            <person name="Lindblad-Toh K."/>
        </authorList>
    </citation>
    <scope>NUCLEOTIDE SEQUENCE [LARGE SCALE GENOMIC DNA]</scope>
    <source>
        <strain evidence="16">JBL SC #1</strain>
    </source>
</reference>
<dbReference type="GO" id="GO:0006954">
    <property type="term" value="P:inflammatory response"/>
    <property type="evidence" value="ECO:0000318"/>
    <property type="project" value="GO_Central"/>
</dbReference>
<dbReference type="RefSeq" id="XP_003228256.1">
    <property type="nucleotide sequence ID" value="XM_003228208.4"/>
</dbReference>
<keyword evidence="7" id="KW-1015">Disulfide bond</keyword>
<accession>H9G9C6</accession>
<dbReference type="Gene3D" id="1.20.1070.10">
    <property type="entry name" value="Rhodopsin 7-helix transmembrane proteins"/>
    <property type="match status" value="1"/>
</dbReference>
<feature type="domain" description="G-protein coupled receptors family 1 profile" evidence="15">
    <location>
        <begin position="42"/>
        <end position="293"/>
    </location>
</feature>
<keyword evidence="8 12" id="KW-0675">Receptor</keyword>
<dbReference type="FunFam" id="1.20.1070.10:FF:000034">
    <property type="entry name" value="G-protein coupled receptor 1"/>
    <property type="match status" value="1"/>
</dbReference>
<feature type="transmembrane region" description="Helical" evidence="14">
    <location>
        <begin position="61"/>
        <end position="86"/>
    </location>
</feature>
<feature type="transmembrane region" description="Helical" evidence="14">
    <location>
        <begin position="140"/>
        <end position="160"/>
    </location>
</feature>
<dbReference type="PROSITE" id="PS00237">
    <property type="entry name" value="G_PROTEIN_RECEP_F1_1"/>
    <property type="match status" value="1"/>
</dbReference>
<evidence type="ECO:0000256" key="9">
    <source>
        <dbReference type="ARBA" id="ARBA00023180"/>
    </source>
</evidence>
<dbReference type="PANTHER" id="PTHR24225">
    <property type="entry name" value="CHEMOTACTIC RECEPTOR"/>
    <property type="match status" value="1"/>
</dbReference>
<dbReference type="InParanoid" id="H9G9C6"/>
<gene>
    <name evidence="16" type="primary">LOC100565857</name>
</gene>
<evidence type="ECO:0000256" key="7">
    <source>
        <dbReference type="ARBA" id="ARBA00023157"/>
    </source>
</evidence>
<dbReference type="OrthoDB" id="6088892at2759"/>
<dbReference type="AlphaFoldDB" id="H9G9C6"/>
<dbReference type="Bgee" id="ENSACAG00000004686">
    <property type="expression patterns" value="Expressed in adrenal gland and 4 other cell types or tissues"/>
</dbReference>
<dbReference type="GO" id="GO:0007204">
    <property type="term" value="P:positive regulation of cytosolic calcium ion concentration"/>
    <property type="evidence" value="ECO:0000318"/>
    <property type="project" value="GO_Central"/>
</dbReference>
<proteinExistence type="inferred from homology"/>
<keyword evidence="3 12" id="KW-0812">Transmembrane</keyword>
<dbReference type="PROSITE" id="PS50262">
    <property type="entry name" value="G_PROTEIN_RECEP_F1_2"/>
    <property type="match status" value="1"/>
</dbReference>
<dbReference type="Ensembl" id="ENSACAT00000004660.3">
    <property type="protein sequence ID" value="ENSACAP00000004555.3"/>
    <property type="gene ID" value="ENSACAG00000004686.3"/>
</dbReference>
<comment type="subcellular location">
    <subcellularLocation>
        <location evidence="1">Cell membrane</location>
        <topology evidence="1">Multi-pass membrane protein</topology>
    </subcellularLocation>
</comment>
<keyword evidence="5 12" id="KW-0297">G-protein coupled receptor</keyword>
<dbReference type="HOGENOM" id="CLU_009579_8_0_1"/>
<evidence type="ECO:0000313" key="17">
    <source>
        <dbReference type="Proteomes" id="UP000001646"/>
    </source>
</evidence>
<keyword evidence="9" id="KW-0325">Glycoprotein</keyword>
<keyword evidence="10 12" id="KW-0807">Transducer</keyword>
<evidence type="ECO:0000256" key="3">
    <source>
        <dbReference type="ARBA" id="ARBA00022692"/>
    </source>
</evidence>
<feature type="transmembrane region" description="Helical" evidence="14">
    <location>
        <begin position="234"/>
        <end position="253"/>
    </location>
</feature>
<evidence type="ECO:0000256" key="1">
    <source>
        <dbReference type="ARBA" id="ARBA00004651"/>
    </source>
</evidence>
<dbReference type="PRINTS" id="PR00526">
    <property type="entry name" value="FMETLEUPHER"/>
</dbReference>
<dbReference type="KEGG" id="acs:100565857"/>
<dbReference type="SUPFAM" id="SSF81321">
    <property type="entry name" value="Family A G protein-coupled receptor-like"/>
    <property type="match status" value="1"/>
</dbReference>
<evidence type="ECO:0000256" key="10">
    <source>
        <dbReference type="ARBA" id="ARBA00023224"/>
    </source>
</evidence>
<feature type="transmembrane region" description="Helical" evidence="14">
    <location>
        <begin position="29"/>
        <end position="49"/>
    </location>
</feature>
<dbReference type="eggNOG" id="KOG3656">
    <property type="taxonomic scope" value="Eukaryota"/>
</dbReference>
<keyword evidence="17" id="KW-1185">Reference proteome</keyword>
<sequence>MNNTILEDYDDYGYSEIAGLRKTMNTITIVIYSLAFVLGVTGNGLVIFITGFRMKKTVNTVWFLNLAIADFTFTLFLPFSIAYITLGFHWPFGQAMCKFNTTLTVLNLYASVYLLMVISIDRCISVRYPVWAQNHRSPRLASFVTVGIWIVALVLSSPNFHFKVTGPHSYVENATFCFTHYSHNLTQSKMIHHAMITSRFIFAFIIPFTVIVVCYGMIVLKLQRNRLTQSTKPFKVITAVIVAFFLCWLPYHIFSFIETKADETPGLHLVLPIAIPLTSSLAFINSCLNPILYVFMGHDFKDRLKRSLFSAFENVFAETASESTSQTKVKSSIQLDSQDLTNSQSFKSNHLRTVKSP</sequence>
<dbReference type="InterPro" id="IPR017452">
    <property type="entry name" value="GPCR_Rhodpsn_7TM"/>
</dbReference>
<organism evidence="16 17">
    <name type="scientific">Anolis carolinensis</name>
    <name type="common">Green anole</name>
    <name type="synonym">American chameleon</name>
    <dbReference type="NCBI Taxonomy" id="28377"/>
    <lineage>
        <taxon>Eukaryota</taxon>
        <taxon>Metazoa</taxon>
        <taxon>Chordata</taxon>
        <taxon>Craniata</taxon>
        <taxon>Vertebrata</taxon>
        <taxon>Euteleostomi</taxon>
        <taxon>Lepidosauria</taxon>
        <taxon>Squamata</taxon>
        <taxon>Bifurcata</taxon>
        <taxon>Unidentata</taxon>
        <taxon>Episquamata</taxon>
        <taxon>Toxicofera</taxon>
        <taxon>Iguania</taxon>
        <taxon>Dactyloidae</taxon>
        <taxon>Anolis</taxon>
    </lineage>
</organism>
<feature type="compositionally biased region" description="Polar residues" evidence="13">
    <location>
        <begin position="325"/>
        <end position="348"/>
    </location>
</feature>
<evidence type="ECO:0000259" key="15">
    <source>
        <dbReference type="PROSITE" id="PS50262"/>
    </source>
</evidence>